<proteinExistence type="predicted"/>
<name>A0A1E3HIR4_9TREE</name>
<sequence>MAVLALQEWSARLRVRPSGEEDRRRLLHDPAVHALRRQLRFFRFLLFPAAPHRRPPTPQLLLPARASCRVFLRLGCYRLAPSVRLLCCLSSRKRGRLHERQSVWRWLDVRLSSEEHDSSRIHSRRDR</sequence>
<comment type="caution">
    <text evidence="1">The sequence shown here is derived from an EMBL/GenBank/DDBJ whole genome shotgun (WGS) entry which is preliminary data.</text>
</comment>
<reference evidence="1 2" key="1">
    <citation type="submission" date="2016-06" db="EMBL/GenBank/DDBJ databases">
        <title>Evolution of pathogenesis and genome organization in the Tremellales.</title>
        <authorList>
            <person name="Cuomo C."/>
            <person name="Litvintseva A."/>
            <person name="Heitman J."/>
            <person name="Chen Y."/>
            <person name="Sun S."/>
            <person name="Springer D."/>
            <person name="Dromer F."/>
            <person name="Young S."/>
            <person name="Zeng Q."/>
            <person name="Chapman S."/>
            <person name="Gujja S."/>
            <person name="Saif S."/>
            <person name="Birren B."/>
        </authorList>
    </citation>
    <scope>NUCLEOTIDE SEQUENCE [LARGE SCALE GENOMIC DNA]</scope>
    <source>
        <strain evidence="1 2">CBS 6039</strain>
    </source>
</reference>
<keyword evidence="2" id="KW-1185">Reference proteome</keyword>
<dbReference type="EMBL" id="AWGJ01000009">
    <property type="protein sequence ID" value="ODN76242.1"/>
    <property type="molecule type" value="Genomic_DNA"/>
</dbReference>
<dbReference type="RefSeq" id="XP_018991773.1">
    <property type="nucleotide sequence ID" value="XM_019140622.1"/>
</dbReference>
<dbReference type="AlphaFoldDB" id="A0A1E3HIR4"/>
<dbReference type="GeneID" id="30157473"/>
<dbReference type="Proteomes" id="UP000094065">
    <property type="component" value="Unassembled WGS sequence"/>
</dbReference>
<protein>
    <submittedName>
        <fullName evidence="1">Uncharacterized protein</fullName>
    </submittedName>
</protein>
<organism evidence="1 2">
    <name type="scientific">Cryptococcus amylolentus CBS 6039</name>
    <dbReference type="NCBI Taxonomy" id="1295533"/>
    <lineage>
        <taxon>Eukaryota</taxon>
        <taxon>Fungi</taxon>
        <taxon>Dikarya</taxon>
        <taxon>Basidiomycota</taxon>
        <taxon>Agaricomycotina</taxon>
        <taxon>Tremellomycetes</taxon>
        <taxon>Tremellales</taxon>
        <taxon>Cryptococcaceae</taxon>
        <taxon>Cryptococcus</taxon>
    </lineage>
</organism>
<gene>
    <name evidence="1" type="ORF">L202_06164</name>
</gene>
<evidence type="ECO:0000313" key="2">
    <source>
        <dbReference type="Proteomes" id="UP000094065"/>
    </source>
</evidence>
<accession>A0A1E3HIR4</accession>
<evidence type="ECO:0000313" key="1">
    <source>
        <dbReference type="EMBL" id="ODN76242.1"/>
    </source>
</evidence>